<keyword evidence="1" id="KW-0813">Transport</keyword>
<gene>
    <name evidence="5" type="ORF">ACFQZ7_05330</name>
</gene>
<evidence type="ECO:0000256" key="3">
    <source>
        <dbReference type="ARBA" id="ARBA00022840"/>
    </source>
</evidence>
<sequence>MLELSDLVKTFGNMTAVDHESFKVADGQILGLIGQNGAGKTTTFRMILNFLTPDTGTILWNGQPLTRHDYNEIGYLPEERGLYPKMTIEQQIVYFAELRGKKARVIKPQIDGWLDRFQVKGKKTDKIRDLSKGNQQKVQLIATMIHQPKLMILDEPFSGLDPVNASLLEAGILEMKRQGSAIIFSSHDMANVAAISDHLVMLRGGQVVLNGEVAAIRNHFGRTKLFLQSRLTAAELHQFTGVKKIVQHGERFELTLADPAVGQVIFTAATKDGYIPEFSQQPPSLDEIFRMKAGVSND</sequence>
<dbReference type="RefSeq" id="WP_137637692.1">
    <property type="nucleotide sequence ID" value="NZ_BJDN01000011.1"/>
</dbReference>
<evidence type="ECO:0000259" key="4">
    <source>
        <dbReference type="PROSITE" id="PS50893"/>
    </source>
</evidence>
<dbReference type="InterPro" id="IPR017871">
    <property type="entry name" value="ABC_transporter-like_CS"/>
</dbReference>
<dbReference type="SMART" id="SM00382">
    <property type="entry name" value="AAA"/>
    <property type="match status" value="1"/>
</dbReference>
<keyword evidence="2" id="KW-0547">Nucleotide-binding</keyword>
<organism evidence="5 6">
    <name type="scientific">Loigolactobacillus binensis</name>
    <dbReference type="NCBI Taxonomy" id="2559922"/>
    <lineage>
        <taxon>Bacteria</taxon>
        <taxon>Bacillati</taxon>
        <taxon>Bacillota</taxon>
        <taxon>Bacilli</taxon>
        <taxon>Lactobacillales</taxon>
        <taxon>Lactobacillaceae</taxon>
        <taxon>Loigolactobacillus</taxon>
    </lineage>
</organism>
<dbReference type="Pfam" id="PF13732">
    <property type="entry name" value="DrrA1-3_C"/>
    <property type="match status" value="1"/>
</dbReference>
<dbReference type="InterPro" id="IPR003439">
    <property type="entry name" value="ABC_transporter-like_ATP-bd"/>
</dbReference>
<evidence type="ECO:0000313" key="6">
    <source>
        <dbReference type="Proteomes" id="UP001597104"/>
    </source>
</evidence>
<dbReference type="InterPro" id="IPR027417">
    <property type="entry name" value="P-loop_NTPase"/>
</dbReference>
<dbReference type="PROSITE" id="PS50893">
    <property type="entry name" value="ABC_TRANSPORTER_2"/>
    <property type="match status" value="1"/>
</dbReference>
<dbReference type="InterPro" id="IPR051782">
    <property type="entry name" value="ABC_Transporter_VariousFunc"/>
</dbReference>
<keyword evidence="6" id="KW-1185">Reference proteome</keyword>
<dbReference type="PANTHER" id="PTHR42939:SF1">
    <property type="entry name" value="ABC TRANSPORTER ATP-BINDING PROTEIN ALBC-RELATED"/>
    <property type="match status" value="1"/>
</dbReference>
<comment type="caution">
    <text evidence="5">The sequence shown here is derived from an EMBL/GenBank/DDBJ whole genome shotgun (WGS) entry which is preliminary data.</text>
</comment>
<dbReference type="SUPFAM" id="SSF52540">
    <property type="entry name" value="P-loop containing nucleoside triphosphate hydrolases"/>
    <property type="match status" value="1"/>
</dbReference>
<evidence type="ECO:0000313" key="5">
    <source>
        <dbReference type="EMBL" id="MFD0897158.1"/>
    </source>
</evidence>
<evidence type="ECO:0000256" key="2">
    <source>
        <dbReference type="ARBA" id="ARBA00022741"/>
    </source>
</evidence>
<dbReference type="PANTHER" id="PTHR42939">
    <property type="entry name" value="ABC TRANSPORTER ATP-BINDING PROTEIN ALBC-RELATED"/>
    <property type="match status" value="1"/>
</dbReference>
<proteinExistence type="predicted"/>
<protein>
    <submittedName>
        <fullName evidence="5">ABC transporter ATP-binding protein</fullName>
    </submittedName>
</protein>
<feature type="domain" description="ABC transporter" evidence="4">
    <location>
        <begin position="2"/>
        <end position="229"/>
    </location>
</feature>
<dbReference type="Proteomes" id="UP001597104">
    <property type="component" value="Unassembled WGS sequence"/>
</dbReference>
<dbReference type="InterPro" id="IPR003593">
    <property type="entry name" value="AAA+_ATPase"/>
</dbReference>
<dbReference type="EMBL" id="JBHTIO010000028">
    <property type="protein sequence ID" value="MFD0897158.1"/>
    <property type="molecule type" value="Genomic_DNA"/>
</dbReference>
<dbReference type="Gene3D" id="3.40.50.300">
    <property type="entry name" value="P-loop containing nucleotide triphosphate hydrolases"/>
    <property type="match status" value="1"/>
</dbReference>
<evidence type="ECO:0000256" key="1">
    <source>
        <dbReference type="ARBA" id="ARBA00022448"/>
    </source>
</evidence>
<dbReference type="PROSITE" id="PS00211">
    <property type="entry name" value="ABC_TRANSPORTER_1"/>
    <property type="match status" value="1"/>
</dbReference>
<name>A0ABW3EA09_9LACO</name>
<dbReference type="Pfam" id="PF00005">
    <property type="entry name" value="ABC_tran"/>
    <property type="match status" value="1"/>
</dbReference>
<dbReference type="InterPro" id="IPR025302">
    <property type="entry name" value="DrrA1/2-like_C"/>
</dbReference>
<keyword evidence="3 5" id="KW-0067">ATP-binding</keyword>
<accession>A0ABW3EA09</accession>
<reference evidence="6" key="1">
    <citation type="journal article" date="2019" name="Int. J. Syst. Evol. Microbiol.">
        <title>The Global Catalogue of Microorganisms (GCM) 10K type strain sequencing project: providing services to taxonomists for standard genome sequencing and annotation.</title>
        <authorList>
            <consortium name="The Broad Institute Genomics Platform"/>
            <consortium name="The Broad Institute Genome Sequencing Center for Infectious Disease"/>
            <person name="Wu L."/>
            <person name="Ma J."/>
        </authorList>
    </citation>
    <scope>NUCLEOTIDE SEQUENCE [LARGE SCALE GENOMIC DNA]</scope>
    <source>
        <strain evidence="6">CCM 8925</strain>
    </source>
</reference>
<dbReference type="GO" id="GO:0005524">
    <property type="term" value="F:ATP binding"/>
    <property type="evidence" value="ECO:0007669"/>
    <property type="project" value="UniProtKB-KW"/>
</dbReference>